<accession>A0A5S4F9P1</accession>
<dbReference type="EMBL" id="VCKY01000117">
    <property type="protein sequence ID" value="TMR13808.1"/>
    <property type="molecule type" value="Genomic_DNA"/>
</dbReference>
<feature type="region of interest" description="Disordered" evidence="1">
    <location>
        <begin position="104"/>
        <end position="123"/>
    </location>
</feature>
<sequence length="123" mass="13876">MTRPTRVHRLNVTYPEGCDQLGWRPPGWHDKHCTDWVTSTPCTWDPGQNCCDYEDGERENGLSHRIDAEGRFVWPKERQFFSKRAAESRAELLRSWGADADVVSSNPVTWPESALGETGGAAS</sequence>
<evidence type="ECO:0000256" key="1">
    <source>
        <dbReference type="SAM" id="MobiDB-lite"/>
    </source>
</evidence>
<organism evidence="2 3">
    <name type="scientific">Nonomuraea turkmeniaca</name>
    <dbReference type="NCBI Taxonomy" id="103838"/>
    <lineage>
        <taxon>Bacteria</taxon>
        <taxon>Bacillati</taxon>
        <taxon>Actinomycetota</taxon>
        <taxon>Actinomycetes</taxon>
        <taxon>Streptosporangiales</taxon>
        <taxon>Streptosporangiaceae</taxon>
        <taxon>Nonomuraea</taxon>
    </lineage>
</organism>
<gene>
    <name evidence="2" type="ORF">ETD86_30045</name>
</gene>
<evidence type="ECO:0000313" key="3">
    <source>
        <dbReference type="Proteomes" id="UP000309128"/>
    </source>
</evidence>
<name>A0A5S4F9P1_9ACTN</name>
<proteinExistence type="predicted"/>
<keyword evidence="3" id="KW-1185">Reference proteome</keyword>
<reference evidence="2 3" key="1">
    <citation type="submission" date="2019-05" db="EMBL/GenBank/DDBJ databases">
        <title>Draft genome sequence of Nonomuraea turkmeniaca DSM 43926.</title>
        <authorList>
            <person name="Saricaoglu S."/>
            <person name="Isik K."/>
        </authorList>
    </citation>
    <scope>NUCLEOTIDE SEQUENCE [LARGE SCALE GENOMIC DNA]</scope>
    <source>
        <strain evidence="2 3">DSM 43926</strain>
    </source>
</reference>
<protein>
    <submittedName>
        <fullName evidence="2">Uncharacterized protein</fullName>
    </submittedName>
</protein>
<dbReference type="RefSeq" id="WP_138669711.1">
    <property type="nucleotide sequence ID" value="NZ_VCKY01000117.1"/>
</dbReference>
<dbReference type="AlphaFoldDB" id="A0A5S4F9P1"/>
<dbReference type="Proteomes" id="UP000309128">
    <property type="component" value="Unassembled WGS sequence"/>
</dbReference>
<evidence type="ECO:0000313" key="2">
    <source>
        <dbReference type="EMBL" id="TMR13808.1"/>
    </source>
</evidence>
<comment type="caution">
    <text evidence="2">The sequence shown here is derived from an EMBL/GenBank/DDBJ whole genome shotgun (WGS) entry which is preliminary data.</text>
</comment>